<dbReference type="AlphaFoldDB" id="A0A5P8JTL8"/>
<name>A0A5P8JTL8_9LACO</name>
<protein>
    <submittedName>
        <fullName evidence="1">Uncharacterized protein</fullName>
    </submittedName>
</protein>
<reference evidence="1 2" key="1">
    <citation type="submission" date="2019-10" db="EMBL/GenBank/DDBJ databases">
        <title>Genome sequencing of Lactobacillus manihotivorans.</title>
        <authorList>
            <person name="Kim K."/>
        </authorList>
    </citation>
    <scope>NUCLEOTIDE SEQUENCE [LARGE SCALE GENOMIC DNA]</scope>
    <source>
        <strain evidence="1 2">LM010</strain>
    </source>
</reference>
<dbReference type="EMBL" id="CP045068">
    <property type="protein sequence ID" value="QFQ92453.1"/>
    <property type="molecule type" value="Genomic_DNA"/>
</dbReference>
<dbReference type="RefSeq" id="WP_054714967.1">
    <property type="nucleotide sequence ID" value="NZ_CP045068.1"/>
</dbReference>
<organism evidence="1 2">
    <name type="scientific">Lacticaseibacillus manihotivorans</name>
    <dbReference type="NCBI Taxonomy" id="88233"/>
    <lineage>
        <taxon>Bacteria</taxon>
        <taxon>Bacillati</taxon>
        <taxon>Bacillota</taxon>
        <taxon>Bacilli</taxon>
        <taxon>Lactobacillales</taxon>
        <taxon>Lactobacillaceae</taxon>
        <taxon>Lacticaseibacillus</taxon>
    </lineage>
</organism>
<gene>
    <name evidence="1" type="ORF">LM010_13965</name>
</gene>
<evidence type="ECO:0000313" key="1">
    <source>
        <dbReference type="EMBL" id="QFQ92453.1"/>
    </source>
</evidence>
<evidence type="ECO:0000313" key="2">
    <source>
        <dbReference type="Proteomes" id="UP000388452"/>
    </source>
</evidence>
<sequence>MYTKADLHYQVASDEELRGILEVLNDPRIPDTALKTDLLYRSPDDLITRDRAEMAENARHLSLGRMRFRFR</sequence>
<dbReference type="Proteomes" id="UP000388452">
    <property type="component" value="Chromosome"/>
</dbReference>
<proteinExistence type="predicted"/>
<accession>A0A5P8JTL8</accession>